<evidence type="ECO:0000256" key="1">
    <source>
        <dbReference type="ARBA" id="ARBA00022692"/>
    </source>
</evidence>
<dbReference type="InterPro" id="IPR050327">
    <property type="entry name" value="Proton-linked_MCT"/>
</dbReference>
<name>A0ABX1E5D2_9PROT</name>
<dbReference type="InterPro" id="IPR011701">
    <property type="entry name" value="MFS"/>
</dbReference>
<evidence type="ECO:0000313" key="6">
    <source>
        <dbReference type="Proteomes" id="UP000787635"/>
    </source>
</evidence>
<organism evidence="5 6">
    <name type="scientific">Falsiroseomonas selenitidurans</name>
    <dbReference type="NCBI Taxonomy" id="2716335"/>
    <lineage>
        <taxon>Bacteria</taxon>
        <taxon>Pseudomonadati</taxon>
        <taxon>Pseudomonadota</taxon>
        <taxon>Alphaproteobacteria</taxon>
        <taxon>Acetobacterales</taxon>
        <taxon>Roseomonadaceae</taxon>
        <taxon>Falsiroseomonas</taxon>
    </lineage>
</organism>
<accession>A0ABX1E5D2</accession>
<evidence type="ECO:0000256" key="3">
    <source>
        <dbReference type="ARBA" id="ARBA00023136"/>
    </source>
</evidence>
<dbReference type="PANTHER" id="PTHR11360:SF290">
    <property type="entry name" value="MONOCARBOXYLATE MFS PERMEASE"/>
    <property type="match status" value="1"/>
</dbReference>
<feature type="transmembrane region" description="Helical" evidence="4">
    <location>
        <begin position="267"/>
        <end position="295"/>
    </location>
</feature>
<sequence>MLAALGITQILGWGTAYFLPGVLGAAIEADLGLPAGTAFAGIAILLGLAGALAPRVGRAIDRHGARPAMATGSCAFAAGLVLLAFAQGPAQAVAASLVMGVAGALALTEAANAALAALGAEGARRRLGFLALASGLSSAVTWPGLAALEALWGWRGAVLAAAAIHLAVALPLHLLCIPAAPRGARPARAPATGPLPVRLRWLSAALTLQVLVGSAVLANMVALVQALGLERGSAIWWAALIGPAQVAARLLDVLGGGRFRAVTTASAALLLMPAALLLPLVVAGSAPAFVLAYGLASGVMSVMRPACLIELHGTEGYATVAGRVMAPVTTAMALAPAAFAPLLAALGAEVALAVAGLGSVGAFLLLRMAARST</sequence>
<feature type="transmembrane region" description="Helical" evidence="4">
    <location>
        <begin position="157"/>
        <end position="180"/>
    </location>
</feature>
<protein>
    <submittedName>
        <fullName evidence="5">MFS transporter</fullName>
    </submittedName>
</protein>
<dbReference type="InterPro" id="IPR036259">
    <property type="entry name" value="MFS_trans_sf"/>
</dbReference>
<dbReference type="SUPFAM" id="SSF103473">
    <property type="entry name" value="MFS general substrate transporter"/>
    <property type="match status" value="1"/>
</dbReference>
<keyword evidence="3 4" id="KW-0472">Membrane</keyword>
<comment type="caution">
    <text evidence="5">The sequence shown here is derived from an EMBL/GenBank/DDBJ whole genome shotgun (WGS) entry which is preliminary data.</text>
</comment>
<feature type="transmembrane region" description="Helical" evidence="4">
    <location>
        <begin position="35"/>
        <end position="56"/>
    </location>
</feature>
<feature type="transmembrane region" description="Helical" evidence="4">
    <location>
        <begin position="92"/>
        <end position="115"/>
    </location>
</feature>
<feature type="transmembrane region" description="Helical" evidence="4">
    <location>
        <begin position="127"/>
        <end position="145"/>
    </location>
</feature>
<evidence type="ECO:0000313" key="5">
    <source>
        <dbReference type="EMBL" id="NKC31935.1"/>
    </source>
</evidence>
<keyword evidence="2 4" id="KW-1133">Transmembrane helix</keyword>
<dbReference type="Proteomes" id="UP000787635">
    <property type="component" value="Unassembled WGS sequence"/>
</dbReference>
<keyword evidence="6" id="KW-1185">Reference proteome</keyword>
<feature type="transmembrane region" description="Helical" evidence="4">
    <location>
        <begin position="201"/>
        <end position="228"/>
    </location>
</feature>
<reference evidence="5 6" key="1">
    <citation type="submission" date="2020-03" db="EMBL/GenBank/DDBJ databases">
        <title>Roseomonas selenitidurans sp. nov. isolated from urban soil.</title>
        <authorList>
            <person name="Liu H."/>
        </authorList>
    </citation>
    <scope>NUCLEOTIDE SEQUENCE [LARGE SCALE GENOMIC DNA]</scope>
    <source>
        <strain evidence="5 6">BU-1</strain>
    </source>
</reference>
<dbReference type="Gene3D" id="1.20.1250.20">
    <property type="entry name" value="MFS general substrate transporter like domains"/>
    <property type="match status" value="1"/>
</dbReference>
<keyword evidence="1 4" id="KW-0812">Transmembrane</keyword>
<proteinExistence type="predicted"/>
<evidence type="ECO:0000256" key="4">
    <source>
        <dbReference type="SAM" id="Phobius"/>
    </source>
</evidence>
<dbReference type="PANTHER" id="PTHR11360">
    <property type="entry name" value="MONOCARBOXYLATE TRANSPORTER"/>
    <property type="match status" value="1"/>
</dbReference>
<dbReference type="RefSeq" id="WP_168031469.1">
    <property type="nucleotide sequence ID" value="NZ_JAAVNE010000020.1"/>
</dbReference>
<dbReference type="EMBL" id="JAAVNE010000020">
    <property type="protein sequence ID" value="NKC31935.1"/>
    <property type="molecule type" value="Genomic_DNA"/>
</dbReference>
<feature type="transmembrane region" description="Helical" evidence="4">
    <location>
        <begin position="68"/>
        <end position="86"/>
    </location>
</feature>
<feature type="transmembrane region" description="Helical" evidence="4">
    <location>
        <begin position="342"/>
        <end position="366"/>
    </location>
</feature>
<evidence type="ECO:0000256" key="2">
    <source>
        <dbReference type="ARBA" id="ARBA00022989"/>
    </source>
</evidence>
<feature type="transmembrane region" description="Helical" evidence="4">
    <location>
        <begin position="234"/>
        <end position="255"/>
    </location>
</feature>
<gene>
    <name evidence="5" type="ORF">HEQ75_13800</name>
</gene>
<dbReference type="Pfam" id="PF07690">
    <property type="entry name" value="MFS_1"/>
    <property type="match status" value="1"/>
</dbReference>